<dbReference type="Gene3D" id="3.50.50.60">
    <property type="entry name" value="FAD/NAD(P)-binding domain"/>
    <property type="match status" value="1"/>
</dbReference>
<dbReference type="SUPFAM" id="SSF51905">
    <property type="entry name" value="FAD/NAD(P)-binding domain"/>
    <property type="match status" value="1"/>
</dbReference>
<gene>
    <name evidence="2" type="ORF">JOC73_001135</name>
</gene>
<protein>
    <submittedName>
        <fullName evidence="2">Monoamine oxidase</fullName>
        <ecNumber evidence="2">1.4.3.4</ecNumber>
    </submittedName>
</protein>
<dbReference type="RefSeq" id="WP_204401007.1">
    <property type="nucleotide sequence ID" value="NZ_JAFBEE010000005.1"/>
</dbReference>
<dbReference type="Gene3D" id="1.20.1440.240">
    <property type="match status" value="1"/>
</dbReference>
<sequence>MDVLGPFQPLNPTKEERLQLLQYVLKENHRSEDFPNIVELLNPPADITSIAPPGSCKNIRVAVLGGGLAGLSAAFELRKLGFNITIFEAEECRVGGRVYTHYFDRKKGLYGELGPMRFSVAHQTTWHYIDLFGLNTRPFVQNEESTYIYVRGIRVRNNPEAVQRWIYPQFDLTPQEAQTPWPELEAKAFETYLLSLTPETRKEILQVKKAYSPEINLADALSAREIMEKEGLSEGAISMLSSINPFIGSFLDNSYFEQLAEIYPANFSYLYEINGGLSKLPEAFYNSLANDSPNEYGPQIPKDAIGKINFRFGHQVTGLKQWDEKKSVSVYFKSVGSQDFQEEVFDYVVCAIPFSNLRLLGLCPQFSSEKMQAIRLQNMSAAQKTVFLFSKQFWEEGPPEERIMGGGSTTDLVINSIWYNPHTTDFPAPQKPGVITASYNWTQDSVRLGNFKDDEIPEIVKRQVEKVHGLSPFYLDGIAIDHKTLQWNNHPWSLGGFTFYNPQQHRLFLWNSQQPEYSGRVFFAGEHVSVSRAWMQGALQTGMEAANSIAQSCRSCTPF</sequence>
<feature type="domain" description="Amine oxidase" evidence="1">
    <location>
        <begin position="68"/>
        <end position="549"/>
    </location>
</feature>
<comment type="caution">
    <text evidence="2">The sequence shown here is derived from an EMBL/GenBank/DDBJ whole genome shotgun (WGS) entry which is preliminary data.</text>
</comment>
<accession>A0ABS2NNU7</accession>
<dbReference type="PANTHER" id="PTHR10742">
    <property type="entry name" value="FLAVIN MONOAMINE OXIDASE"/>
    <property type="match status" value="1"/>
</dbReference>
<proteinExistence type="predicted"/>
<dbReference type="InterPro" id="IPR036188">
    <property type="entry name" value="FAD/NAD-bd_sf"/>
</dbReference>
<dbReference type="PANTHER" id="PTHR10742:SF410">
    <property type="entry name" value="LYSINE-SPECIFIC HISTONE DEMETHYLASE 2"/>
    <property type="match status" value="1"/>
</dbReference>
<dbReference type="EMBL" id="JAFBEE010000005">
    <property type="protein sequence ID" value="MBM7614623.1"/>
    <property type="molecule type" value="Genomic_DNA"/>
</dbReference>
<dbReference type="SUPFAM" id="SSF54373">
    <property type="entry name" value="FAD-linked reductases, C-terminal domain"/>
    <property type="match status" value="1"/>
</dbReference>
<dbReference type="Proteomes" id="UP001314796">
    <property type="component" value="Unassembled WGS sequence"/>
</dbReference>
<evidence type="ECO:0000313" key="2">
    <source>
        <dbReference type="EMBL" id="MBM7614623.1"/>
    </source>
</evidence>
<dbReference type="GO" id="GO:0097621">
    <property type="term" value="F:monoamine oxidase activity"/>
    <property type="evidence" value="ECO:0007669"/>
    <property type="project" value="UniProtKB-EC"/>
</dbReference>
<organism evidence="2 3">
    <name type="scientific">Alkaliphilus hydrothermalis</name>
    <dbReference type="NCBI Taxonomy" id="1482730"/>
    <lineage>
        <taxon>Bacteria</taxon>
        <taxon>Bacillati</taxon>
        <taxon>Bacillota</taxon>
        <taxon>Clostridia</taxon>
        <taxon>Peptostreptococcales</taxon>
        <taxon>Natronincolaceae</taxon>
        <taxon>Alkaliphilus</taxon>
    </lineage>
</organism>
<dbReference type="Gene3D" id="3.90.660.10">
    <property type="match status" value="1"/>
</dbReference>
<evidence type="ECO:0000313" key="3">
    <source>
        <dbReference type="Proteomes" id="UP001314796"/>
    </source>
</evidence>
<dbReference type="InterPro" id="IPR002937">
    <property type="entry name" value="Amino_oxidase"/>
</dbReference>
<reference evidence="2 3" key="1">
    <citation type="submission" date="2021-01" db="EMBL/GenBank/DDBJ databases">
        <title>Genomic Encyclopedia of Type Strains, Phase IV (KMG-IV): sequencing the most valuable type-strain genomes for metagenomic binning, comparative biology and taxonomic classification.</title>
        <authorList>
            <person name="Goeker M."/>
        </authorList>
    </citation>
    <scope>NUCLEOTIDE SEQUENCE [LARGE SCALE GENOMIC DNA]</scope>
    <source>
        <strain evidence="2 3">DSM 25890</strain>
    </source>
</reference>
<keyword evidence="2" id="KW-0560">Oxidoreductase</keyword>
<keyword evidence="3" id="KW-1185">Reference proteome</keyword>
<dbReference type="EC" id="1.4.3.4" evidence="2"/>
<evidence type="ECO:0000259" key="1">
    <source>
        <dbReference type="Pfam" id="PF01593"/>
    </source>
</evidence>
<dbReference type="Pfam" id="PF01593">
    <property type="entry name" value="Amino_oxidase"/>
    <property type="match status" value="1"/>
</dbReference>
<name>A0ABS2NNU7_9FIRM</name>
<dbReference type="InterPro" id="IPR050281">
    <property type="entry name" value="Flavin_monoamine_oxidase"/>
</dbReference>